<comment type="caution">
    <text evidence="1">The sequence shown here is derived from an EMBL/GenBank/DDBJ whole genome shotgun (WGS) entry which is preliminary data.</text>
</comment>
<reference evidence="1" key="1">
    <citation type="submission" date="2021-10" db="EMBL/GenBank/DDBJ databases">
        <title>Tropical sea cucumber genome reveals ecological adaptation and Cuvierian tubules defense mechanism.</title>
        <authorList>
            <person name="Chen T."/>
        </authorList>
    </citation>
    <scope>NUCLEOTIDE SEQUENCE</scope>
    <source>
        <strain evidence="1">Nanhai2018</strain>
        <tissue evidence="1">Muscle</tissue>
    </source>
</reference>
<accession>A0A9Q1BI23</accession>
<dbReference type="Proteomes" id="UP001152320">
    <property type="component" value="Chromosome 17"/>
</dbReference>
<proteinExistence type="predicted"/>
<dbReference type="EMBL" id="JAIZAY010000017">
    <property type="protein sequence ID" value="KAJ8026209.1"/>
    <property type="molecule type" value="Genomic_DNA"/>
</dbReference>
<keyword evidence="2" id="KW-1185">Reference proteome</keyword>
<sequence length="242" mass="27768">MHQVINFQVQDDSDCPSCGNKTVVPVVVCLLNYRILSNKRPVGVAFLIPCRRQARDLCNGDVVCVCVWTRHVERKNPIVFGEGQRSFEVTGVLTMSVSTDATDPRVQSYRSWVLEQLKRQIQARSSVDIFIFFRELYGHLVQILFCSVKFLVKVNSLTHLNNLRDDLHSGYITEELTELLLEEDMRTKMDQHGLHLSIQLDHESFKAVHNFFVSEIGGKKLYIIGTYMTYLSNAFTVICCME</sequence>
<evidence type="ECO:0000313" key="2">
    <source>
        <dbReference type="Proteomes" id="UP001152320"/>
    </source>
</evidence>
<evidence type="ECO:0000313" key="1">
    <source>
        <dbReference type="EMBL" id="KAJ8026209.1"/>
    </source>
</evidence>
<organism evidence="1 2">
    <name type="scientific">Holothuria leucospilota</name>
    <name type="common">Black long sea cucumber</name>
    <name type="synonym">Mertensiothuria leucospilota</name>
    <dbReference type="NCBI Taxonomy" id="206669"/>
    <lineage>
        <taxon>Eukaryota</taxon>
        <taxon>Metazoa</taxon>
        <taxon>Echinodermata</taxon>
        <taxon>Eleutherozoa</taxon>
        <taxon>Echinozoa</taxon>
        <taxon>Holothuroidea</taxon>
        <taxon>Aspidochirotacea</taxon>
        <taxon>Aspidochirotida</taxon>
        <taxon>Holothuriidae</taxon>
        <taxon>Holothuria</taxon>
    </lineage>
</organism>
<gene>
    <name evidence="1" type="ORF">HOLleu_33995</name>
</gene>
<dbReference type="AlphaFoldDB" id="A0A9Q1BI23"/>
<name>A0A9Q1BI23_HOLLE</name>
<protein>
    <submittedName>
        <fullName evidence="1">Uncharacterized protein</fullName>
    </submittedName>
</protein>